<feature type="transmembrane region" description="Helical" evidence="1">
    <location>
        <begin position="38"/>
        <end position="55"/>
    </location>
</feature>
<keyword evidence="1" id="KW-1133">Transmembrane helix</keyword>
<accession>A0A0F9PFH9</accession>
<sequence length="64" mass="6996">MKIWLGRYRLIEISNIWVAIICIALLEVVALLKGINGNMLRIVIAAIAGLAGLATKRPKVLRNG</sequence>
<organism evidence="2">
    <name type="scientific">marine sediment metagenome</name>
    <dbReference type="NCBI Taxonomy" id="412755"/>
    <lineage>
        <taxon>unclassified sequences</taxon>
        <taxon>metagenomes</taxon>
        <taxon>ecological metagenomes</taxon>
    </lineage>
</organism>
<gene>
    <name evidence="2" type="ORF">LCGC14_1144560</name>
</gene>
<keyword evidence="1" id="KW-0812">Transmembrane</keyword>
<protein>
    <submittedName>
        <fullName evidence="2">Uncharacterized protein</fullName>
    </submittedName>
</protein>
<keyword evidence="1" id="KW-0472">Membrane</keyword>
<evidence type="ECO:0000313" key="2">
    <source>
        <dbReference type="EMBL" id="KKM99770.1"/>
    </source>
</evidence>
<feature type="transmembrane region" description="Helical" evidence="1">
    <location>
        <begin position="12"/>
        <end position="32"/>
    </location>
</feature>
<proteinExistence type="predicted"/>
<comment type="caution">
    <text evidence="2">The sequence shown here is derived from an EMBL/GenBank/DDBJ whole genome shotgun (WGS) entry which is preliminary data.</text>
</comment>
<evidence type="ECO:0000256" key="1">
    <source>
        <dbReference type="SAM" id="Phobius"/>
    </source>
</evidence>
<reference evidence="2" key="1">
    <citation type="journal article" date="2015" name="Nature">
        <title>Complex archaea that bridge the gap between prokaryotes and eukaryotes.</title>
        <authorList>
            <person name="Spang A."/>
            <person name="Saw J.H."/>
            <person name="Jorgensen S.L."/>
            <person name="Zaremba-Niedzwiedzka K."/>
            <person name="Martijn J."/>
            <person name="Lind A.E."/>
            <person name="van Eijk R."/>
            <person name="Schleper C."/>
            <person name="Guy L."/>
            <person name="Ettema T.J."/>
        </authorList>
    </citation>
    <scope>NUCLEOTIDE SEQUENCE</scope>
</reference>
<dbReference type="AlphaFoldDB" id="A0A0F9PFH9"/>
<dbReference type="EMBL" id="LAZR01005459">
    <property type="protein sequence ID" value="KKM99770.1"/>
    <property type="molecule type" value="Genomic_DNA"/>
</dbReference>
<name>A0A0F9PFH9_9ZZZZ</name>